<dbReference type="Gene3D" id="3.30.1490.120">
    <property type="entry name" value="RNA polymerase Rpb7-like, N-terminal domain"/>
    <property type="match status" value="1"/>
</dbReference>
<evidence type="ECO:0008006" key="4">
    <source>
        <dbReference type="Google" id="ProtNLM"/>
    </source>
</evidence>
<organism evidence="3">
    <name type="scientific">Pseudodiaptomus poplesia</name>
    <dbReference type="NCBI Taxonomy" id="213370"/>
    <lineage>
        <taxon>Eukaryota</taxon>
        <taxon>Metazoa</taxon>
        <taxon>Ecdysozoa</taxon>
        <taxon>Arthropoda</taxon>
        <taxon>Crustacea</taxon>
        <taxon>Multicrustacea</taxon>
        <taxon>Hexanauplia</taxon>
        <taxon>Copepoda</taxon>
        <taxon>Calanoida</taxon>
        <taxon>Pseudodiaptomidae</taxon>
        <taxon>Pseudodiaptomus</taxon>
    </lineage>
</organism>
<evidence type="ECO:0000256" key="1">
    <source>
        <dbReference type="ARBA" id="ARBA00022478"/>
    </source>
</evidence>
<dbReference type="GO" id="GO:0000428">
    <property type="term" value="C:DNA-directed RNA polymerase complex"/>
    <property type="evidence" value="ECO:0007669"/>
    <property type="project" value="UniProtKB-KW"/>
</dbReference>
<keyword evidence="2" id="KW-0804">Transcription</keyword>
<accession>A0A1S6GLB5</accession>
<reference evidence="3" key="1">
    <citation type="journal article" date="2017" name="Aquat. Toxicol.">
        <title>Spliced leader-based analyses reveal the effects of polycyclic aromatic hydrocarbons on gene expression in the copepod Pseudodiaptomus poplesia.</title>
        <authorList>
            <person name="Zhuang Y."/>
            <person name="Yang F."/>
            <person name="Xu D."/>
            <person name="Chen H."/>
            <person name="Zhang H."/>
            <person name="Liu G."/>
        </authorList>
    </citation>
    <scope>NUCLEOTIDE SEQUENCE</scope>
</reference>
<evidence type="ECO:0000256" key="2">
    <source>
        <dbReference type="ARBA" id="ARBA00023163"/>
    </source>
</evidence>
<dbReference type="AlphaFoldDB" id="A0A1S6GLB5"/>
<sequence>MDDFDLDQFEFEFEKARIKLPVSTQYKSDMLQGVHHALCSMRFKFSNELGGILMAYRKIKVKSHDINLPNFTVTVSGKFAVLVPSAGTILPAKVTQSIIEKDSKGDSGFLVCSLFKVFEIIVPLKSAEETAKFKKGDSINLRLEKCFVEGTMIKFKAEVENGETLAAEPTPEQTTSQGMKRKIDFNEDSAVCNVTKVARIEEKTTTNEELNLPSTPDISKIQRKEKKSKAKASYSLIHARGLILRLFCLNERPRHLVKT</sequence>
<protein>
    <recommendedName>
        <fullName evidence="4">DNA-directed RNA polymerase I subunit RPA43</fullName>
    </recommendedName>
</protein>
<dbReference type="EMBL" id="KY314207">
    <property type="protein sequence ID" value="AQS22641.1"/>
    <property type="molecule type" value="mRNA"/>
</dbReference>
<name>A0A1S6GLB5_9MAXI</name>
<evidence type="ECO:0000313" key="3">
    <source>
        <dbReference type="EMBL" id="AQS22641.1"/>
    </source>
</evidence>
<keyword evidence="1" id="KW-0240">DNA-directed RNA polymerase</keyword>
<dbReference type="InterPro" id="IPR036898">
    <property type="entry name" value="RNA_pol_Rpb7-like_N_sf"/>
</dbReference>
<proteinExistence type="evidence at transcript level"/>